<keyword evidence="2 4" id="KW-0444">Lipid biosynthesis</keyword>
<dbReference type="Gene3D" id="3.40.50.720">
    <property type="entry name" value="NAD(P)-binding Rossmann-like Domain"/>
    <property type="match status" value="1"/>
</dbReference>
<dbReference type="PANTHER" id="PTHR11011:SF99">
    <property type="entry name" value="FATTY ACYL-COA REDUCTASE 3"/>
    <property type="match status" value="1"/>
</dbReference>
<comment type="similarity">
    <text evidence="1 4">Belongs to the fatty acyl-CoA reductase family.</text>
</comment>
<keyword evidence="8" id="KW-1185">Reference proteome</keyword>
<gene>
    <name evidence="7" type="ORF">AAHA92_08192</name>
</gene>
<comment type="caution">
    <text evidence="7">The sequence shown here is derived from an EMBL/GenBank/DDBJ whole genome shotgun (WGS) entry which is preliminary data.</text>
</comment>
<dbReference type="Pfam" id="PF07993">
    <property type="entry name" value="NAD_binding_4"/>
    <property type="match status" value="1"/>
</dbReference>
<evidence type="ECO:0000313" key="7">
    <source>
        <dbReference type="EMBL" id="KAL1557639.1"/>
    </source>
</evidence>
<evidence type="ECO:0000259" key="5">
    <source>
        <dbReference type="Pfam" id="PF03015"/>
    </source>
</evidence>
<dbReference type="CDD" id="cd09071">
    <property type="entry name" value="FAR_C"/>
    <property type="match status" value="1"/>
</dbReference>
<evidence type="ECO:0000256" key="4">
    <source>
        <dbReference type="RuleBase" id="RU363097"/>
    </source>
</evidence>
<dbReference type="InterPro" id="IPR013120">
    <property type="entry name" value="FAR_NAD-bd"/>
</dbReference>
<sequence length="274" mass="31650">MRDLGLQRARKYGWPNTYTFTKAMGEMVLGKFKEDIALVIIRPTMITSTLKHPFPGWIEGVRTVNSFVVGFGTGRLTCYPGDPQSIVDIIPADMVVNAMMVSMATHVDKTTHLIFHVGSSSSNPVPYHRVRDNIVRFFTRQPWVRKDGTPVLVRRPIQLPSRVAARIYMELLYFIPIRILGIVNAASCRHFDRIYLDLSKKANFLMRLVDLFTPYLFFNRIFDDMNAERLRNAAKEMSGDIENEISNFDPRSINWDDYLMHTHIPGLVKYSFKR</sequence>
<dbReference type="Proteomes" id="UP001567538">
    <property type="component" value="Unassembled WGS sequence"/>
</dbReference>
<dbReference type="PANTHER" id="PTHR11011">
    <property type="entry name" value="MALE STERILITY PROTEIN 2-RELATED"/>
    <property type="match status" value="1"/>
</dbReference>
<dbReference type="SUPFAM" id="SSF51735">
    <property type="entry name" value="NAD(P)-binding Rossmann-fold domains"/>
    <property type="match status" value="1"/>
</dbReference>
<dbReference type="InterPro" id="IPR033640">
    <property type="entry name" value="FAR_C"/>
</dbReference>
<organism evidence="7 8">
    <name type="scientific">Salvia divinorum</name>
    <name type="common">Maria pastora</name>
    <name type="synonym">Diviner's sage</name>
    <dbReference type="NCBI Taxonomy" id="28513"/>
    <lineage>
        <taxon>Eukaryota</taxon>
        <taxon>Viridiplantae</taxon>
        <taxon>Streptophyta</taxon>
        <taxon>Embryophyta</taxon>
        <taxon>Tracheophyta</taxon>
        <taxon>Spermatophyta</taxon>
        <taxon>Magnoliopsida</taxon>
        <taxon>eudicotyledons</taxon>
        <taxon>Gunneridae</taxon>
        <taxon>Pentapetalae</taxon>
        <taxon>asterids</taxon>
        <taxon>lamiids</taxon>
        <taxon>Lamiales</taxon>
        <taxon>Lamiaceae</taxon>
        <taxon>Nepetoideae</taxon>
        <taxon>Mentheae</taxon>
        <taxon>Salviinae</taxon>
        <taxon>Salvia</taxon>
        <taxon>Salvia subgen. Calosphace</taxon>
    </lineage>
</organism>
<dbReference type="GO" id="GO:0006629">
    <property type="term" value="P:lipid metabolic process"/>
    <property type="evidence" value="ECO:0007669"/>
    <property type="project" value="UniProtKB-KW"/>
</dbReference>
<evidence type="ECO:0000313" key="8">
    <source>
        <dbReference type="Proteomes" id="UP001567538"/>
    </source>
</evidence>
<evidence type="ECO:0000256" key="2">
    <source>
        <dbReference type="ARBA" id="ARBA00022516"/>
    </source>
</evidence>
<dbReference type="EC" id="1.2.1.84" evidence="4"/>
<accession>A0ABD1HNH2</accession>
<evidence type="ECO:0000256" key="1">
    <source>
        <dbReference type="ARBA" id="ARBA00005928"/>
    </source>
</evidence>
<dbReference type="Pfam" id="PF03015">
    <property type="entry name" value="Sterile"/>
    <property type="match status" value="1"/>
</dbReference>
<evidence type="ECO:0000256" key="3">
    <source>
        <dbReference type="ARBA" id="ARBA00023098"/>
    </source>
</evidence>
<keyword evidence="4 7" id="KW-0560">Oxidoreductase</keyword>
<protein>
    <recommendedName>
        <fullName evidence="4">Fatty acyl-CoA reductase</fullName>
        <ecNumber evidence="4">1.2.1.84</ecNumber>
    </recommendedName>
</protein>
<proteinExistence type="inferred from homology"/>
<keyword evidence="3 4" id="KW-0443">Lipid metabolism</keyword>
<feature type="domain" description="Fatty acyl-CoA reductase C-terminal" evidence="5">
    <location>
        <begin position="173"/>
        <end position="273"/>
    </location>
</feature>
<dbReference type="AlphaFoldDB" id="A0ABD1HNH2"/>
<keyword evidence="4" id="KW-0521">NADP</keyword>
<reference evidence="7 8" key="1">
    <citation type="submission" date="2024-06" db="EMBL/GenBank/DDBJ databases">
        <title>A chromosome level genome sequence of Diviner's sage (Salvia divinorum).</title>
        <authorList>
            <person name="Ford S.A."/>
            <person name="Ro D.-K."/>
            <person name="Ness R.W."/>
            <person name="Phillips M.A."/>
        </authorList>
    </citation>
    <scope>NUCLEOTIDE SEQUENCE [LARGE SCALE GENOMIC DNA]</scope>
    <source>
        <strain evidence="7">SAF-2024a</strain>
        <tissue evidence="7">Leaf</tissue>
    </source>
</reference>
<dbReference type="InterPro" id="IPR036291">
    <property type="entry name" value="NAD(P)-bd_dom_sf"/>
</dbReference>
<comment type="catalytic activity">
    <reaction evidence="4">
        <text>a long-chain fatty acyl-CoA + 2 NADPH + 2 H(+) = a long-chain primary fatty alcohol + 2 NADP(+) + CoA</text>
        <dbReference type="Rhea" id="RHEA:52716"/>
        <dbReference type="ChEBI" id="CHEBI:15378"/>
        <dbReference type="ChEBI" id="CHEBI:57287"/>
        <dbReference type="ChEBI" id="CHEBI:57783"/>
        <dbReference type="ChEBI" id="CHEBI:58349"/>
        <dbReference type="ChEBI" id="CHEBI:77396"/>
        <dbReference type="ChEBI" id="CHEBI:83139"/>
        <dbReference type="EC" id="1.2.1.84"/>
    </reaction>
</comment>
<name>A0ABD1HNH2_SALDI</name>
<dbReference type="EMBL" id="JBEAFC010000004">
    <property type="protein sequence ID" value="KAL1557639.1"/>
    <property type="molecule type" value="Genomic_DNA"/>
</dbReference>
<evidence type="ECO:0000259" key="6">
    <source>
        <dbReference type="Pfam" id="PF07993"/>
    </source>
</evidence>
<dbReference type="GO" id="GO:0102965">
    <property type="term" value="F:alcohol-forming long-chain fatty acyl-CoA reductase activity"/>
    <property type="evidence" value="ECO:0007669"/>
    <property type="project" value="UniProtKB-EC"/>
</dbReference>
<comment type="function">
    <text evidence="4">Catalyzes the reduction of fatty acyl-CoA to fatty alcohols.</text>
</comment>
<feature type="domain" description="Thioester reductase (TE)" evidence="6">
    <location>
        <begin position="4"/>
        <end position="99"/>
    </location>
</feature>
<dbReference type="InterPro" id="IPR026055">
    <property type="entry name" value="FAR"/>
</dbReference>